<dbReference type="InterPro" id="IPR004360">
    <property type="entry name" value="Glyas_Fos-R_dOase_dom"/>
</dbReference>
<dbReference type="Pfam" id="PF00903">
    <property type="entry name" value="Glyoxalase"/>
    <property type="match status" value="1"/>
</dbReference>
<dbReference type="Proteomes" id="UP000252085">
    <property type="component" value="Unassembled WGS sequence"/>
</dbReference>
<accession>A0A367S2N6</accession>
<evidence type="ECO:0000259" key="1">
    <source>
        <dbReference type="PROSITE" id="PS51819"/>
    </source>
</evidence>
<dbReference type="EMBL" id="LXQE01000013">
    <property type="protein sequence ID" value="RCJ42361.1"/>
    <property type="molecule type" value="Genomic_DNA"/>
</dbReference>
<dbReference type="InterPro" id="IPR037523">
    <property type="entry name" value="VOC_core"/>
</dbReference>
<dbReference type="Gene3D" id="3.10.180.10">
    <property type="entry name" value="2,3-Dihydroxybiphenyl 1,2-Dioxygenase, domain 1"/>
    <property type="match status" value="1"/>
</dbReference>
<protein>
    <recommendedName>
        <fullName evidence="1">VOC domain-containing protein</fullName>
    </recommendedName>
</protein>
<evidence type="ECO:0000313" key="2">
    <source>
        <dbReference type="EMBL" id="RCJ42361.1"/>
    </source>
</evidence>
<organism evidence="2 3">
    <name type="scientific">Nostoc punctiforme NIES-2108</name>
    <dbReference type="NCBI Taxonomy" id="1356359"/>
    <lineage>
        <taxon>Bacteria</taxon>
        <taxon>Bacillati</taxon>
        <taxon>Cyanobacteriota</taxon>
        <taxon>Cyanophyceae</taxon>
        <taxon>Nostocales</taxon>
        <taxon>Nostocaceae</taxon>
        <taxon>Nostoc</taxon>
    </lineage>
</organism>
<evidence type="ECO:0000313" key="3">
    <source>
        <dbReference type="Proteomes" id="UP000252085"/>
    </source>
</evidence>
<sequence>MTLKNTFGEYSFVTKLDVTNLEASAEWYKSKLGLVPEEKYDTPNWRQFSFPDIPRFAIGLNLSDSVEPGNTVSTFVVNDIVTARQSLTEKGVSVGPITDVGHGVQLSTFKDIDGNLLGIRQNPQF</sequence>
<gene>
    <name evidence="2" type="ORF">A6769_37680</name>
</gene>
<proteinExistence type="predicted"/>
<dbReference type="InterPro" id="IPR029068">
    <property type="entry name" value="Glyas_Bleomycin-R_OHBP_Dase"/>
</dbReference>
<feature type="domain" description="VOC" evidence="1">
    <location>
        <begin position="9"/>
        <end position="122"/>
    </location>
</feature>
<name>A0A367S2N6_NOSPU</name>
<dbReference type="CDD" id="cd06587">
    <property type="entry name" value="VOC"/>
    <property type="match status" value="1"/>
</dbReference>
<dbReference type="AlphaFoldDB" id="A0A367S2N6"/>
<comment type="caution">
    <text evidence="2">The sequence shown here is derived from an EMBL/GenBank/DDBJ whole genome shotgun (WGS) entry which is preliminary data.</text>
</comment>
<dbReference type="SUPFAM" id="SSF54593">
    <property type="entry name" value="Glyoxalase/Bleomycin resistance protein/Dihydroxybiphenyl dioxygenase"/>
    <property type="match status" value="1"/>
</dbReference>
<reference evidence="2 3" key="1">
    <citation type="submission" date="2016-04" db="EMBL/GenBank/DDBJ databases">
        <authorList>
            <person name="Evans L.H."/>
            <person name="Alamgir A."/>
            <person name="Owens N."/>
            <person name="Weber N.D."/>
            <person name="Virtaneva K."/>
            <person name="Barbian K."/>
            <person name="Babar A."/>
            <person name="Rosenke K."/>
        </authorList>
    </citation>
    <scope>NUCLEOTIDE SEQUENCE [LARGE SCALE GENOMIC DNA]</scope>
    <source>
        <strain evidence="2">NIES-2108</strain>
    </source>
</reference>
<dbReference type="PROSITE" id="PS51819">
    <property type="entry name" value="VOC"/>
    <property type="match status" value="1"/>
</dbReference>